<dbReference type="Proteomes" id="UP001374803">
    <property type="component" value="Chromosome"/>
</dbReference>
<gene>
    <name evidence="2" type="ORF">LVJ94_52810</name>
</gene>
<name>A0ABZ2L8R5_9BACT</name>
<reference evidence="2" key="1">
    <citation type="submission" date="2021-12" db="EMBL/GenBank/DDBJ databases">
        <title>Discovery of the Pendulisporaceae a myxobacterial family with distinct sporulation behavior and unique specialized metabolism.</title>
        <authorList>
            <person name="Garcia R."/>
            <person name="Popoff A."/>
            <person name="Bader C.D."/>
            <person name="Loehr J."/>
            <person name="Walesch S."/>
            <person name="Walt C."/>
            <person name="Boldt J."/>
            <person name="Bunk B."/>
            <person name="Haeckl F.J.F.P.J."/>
            <person name="Gunesch A.P."/>
            <person name="Birkelbach J."/>
            <person name="Nuebel U."/>
            <person name="Pietschmann T."/>
            <person name="Bach T."/>
            <person name="Mueller R."/>
        </authorList>
    </citation>
    <scope>NUCLEOTIDE SEQUENCE</scope>
    <source>
        <strain evidence="2">MSr11367</strain>
    </source>
</reference>
<proteinExistence type="predicted"/>
<accession>A0ABZ2L8R5</accession>
<evidence type="ECO:0000313" key="3">
    <source>
        <dbReference type="Proteomes" id="UP001374803"/>
    </source>
</evidence>
<sequence>MSNLTPKARALLERAARGHEPTDNDRARVRARVARKIALGTCVAGAASATSKTLTAGTGGLLTKTVVSIAIVGTVGAGATHWAASRPEPKACAVASAPPSHPAAAAAAVAKPVNRPAEVPEFPAVPDEPAVPDVRAEAAPVPPAPSSSVVMTRKRAAPAASAAPMAPDIEPVVAAPTERADPLAMIDEVDLLARAHEALARGDGSFALLLVQEHGRRFPKSAVAEERAAVRVFALCTSGRAAEAAREGAQFLEQHPRSPLAERVRTSCPASSGTWGAPPPHTPERGGNL</sequence>
<evidence type="ECO:0000256" key="1">
    <source>
        <dbReference type="SAM" id="MobiDB-lite"/>
    </source>
</evidence>
<organism evidence="2 3">
    <name type="scientific">Pendulispora rubella</name>
    <dbReference type="NCBI Taxonomy" id="2741070"/>
    <lineage>
        <taxon>Bacteria</taxon>
        <taxon>Pseudomonadati</taxon>
        <taxon>Myxococcota</taxon>
        <taxon>Myxococcia</taxon>
        <taxon>Myxococcales</taxon>
        <taxon>Sorangiineae</taxon>
        <taxon>Pendulisporaceae</taxon>
        <taxon>Pendulispora</taxon>
    </lineage>
</organism>
<feature type="region of interest" description="Disordered" evidence="1">
    <location>
        <begin position="254"/>
        <end position="289"/>
    </location>
</feature>
<dbReference type="RefSeq" id="WP_394835212.1">
    <property type="nucleotide sequence ID" value="NZ_CP089929.1"/>
</dbReference>
<protein>
    <submittedName>
        <fullName evidence="2">Uncharacterized protein</fullName>
    </submittedName>
</protein>
<keyword evidence="3" id="KW-1185">Reference proteome</keyword>
<evidence type="ECO:0000313" key="2">
    <source>
        <dbReference type="EMBL" id="WXB05565.1"/>
    </source>
</evidence>
<dbReference type="EMBL" id="CP089983">
    <property type="protein sequence ID" value="WXB05565.1"/>
    <property type="molecule type" value="Genomic_DNA"/>
</dbReference>
<feature type="compositionally biased region" description="Basic and acidic residues" evidence="1">
    <location>
        <begin position="254"/>
        <end position="265"/>
    </location>
</feature>